<evidence type="ECO:0000313" key="1">
    <source>
        <dbReference type="EMBL" id="KAF0322760.1"/>
    </source>
</evidence>
<evidence type="ECO:0000313" key="2">
    <source>
        <dbReference type="Proteomes" id="UP000434172"/>
    </source>
</evidence>
<dbReference type="OrthoDB" id="2851338at2759"/>
<dbReference type="AlphaFoldDB" id="A0A8H3WAW0"/>
<reference evidence="1 2" key="1">
    <citation type="submission" date="2019-12" db="EMBL/GenBank/DDBJ databases">
        <title>A genome sequence resource for the geographically widespread anthracnose pathogen Colletotrichum asianum.</title>
        <authorList>
            <person name="Meng Y."/>
        </authorList>
    </citation>
    <scope>NUCLEOTIDE SEQUENCE [LARGE SCALE GENOMIC DNA]</scope>
    <source>
        <strain evidence="1 2">ICMP 18580</strain>
    </source>
</reference>
<protein>
    <submittedName>
        <fullName evidence="1">Putative alpha/beta hydrolase</fullName>
    </submittedName>
</protein>
<gene>
    <name evidence="1" type="ORF">GQ607_010001</name>
</gene>
<accession>A0A8H3WAW0</accession>
<dbReference type="GO" id="GO:0016787">
    <property type="term" value="F:hydrolase activity"/>
    <property type="evidence" value="ECO:0007669"/>
    <property type="project" value="UniProtKB-KW"/>
</dbReference>
<organism evidence="1 2">
    <name type="scientific">Colletotrichum asianum</name>
    <dbReference type="NCBI Taxonomy" id="702518"/>
    <lineage>
        <taxon>Eukaryota</taxon>
        <taxon>Fungi</taxon>
        <taxon>Dikarya</taxon>
        <taxon>Ascomycota</taxon>
        <taxon>Pezizomycotina</taxon>
        <taxon>Sordariomycetes</taxon>
        <taxon>Hypocreomycetidae</taxon>
        <taxon>Glomerellales</taxon>
        <taxon>Glomerellaceae</taxon>
        <taxon>Colletotrichum</taxon>
        <taxon>Colletotrichum gloeosporioides species complex</taxon>
    </lineage>
</organism>
<sequence length="253" mass="28882">MSENIQGPGLLFVNSKIIRPDLIDEEAFFKWYDEDHIAEILATSGIQSAFRFLDVNIGSVERPYLAMYPMRDIGFTKTEEFRNINVSSDMLPNGGPIYDLADFDVRYYKLVQVFDPKKKGKGVVKTIIAAQYELGELTEDEFDSWYRKEHLDQLAGVPGYLRTTRFKLALARSNAQSRALKGLSTDDEPPPQPPKWLAVHEFESEEVDVVSLRQLTDTEWTRKINSVSKSRVFPVFKIAKAHGAGDWFHDVAE</sequence>
<dbReference type="Proteomes" id="UP000434172">
    <property type="component" value="Unassembled WGS sequence"/>
</dbReference>
<keyword evidence="2" id="KW-1185">Reference proteome</keyword>
<proteinExistence type="predicted"/>
<name>A0A8H3WAW0_9PEZI</name>
<dbReference type="EMBL" id="WOWK01000058">
    <property type="protein sequence ID" value="KAF0322760.1"/>
    <property type="molecule type" value="Genomic_DNA"/>
</dbReference>
<keyword evidence="1" id="KW-0378">Hydrolase</keyword>
<comment type="caution">
    <text evidence="1">The sequence shown here is derived from an EMBL/GenBank/DDBJ whole genome shotgun (WGS) entry which is preliminary data.</text>
</comment>